<dbReference type="InterPro" id="IPR000504">
    <property type="entry name" value="RRM_dom"/>
</dbReference>
<evidence type="ECO:0000313" key="4">
    <source>
        <dbReference type="Proteomes" id="UP000054564"/>
    </source>
</evidence>
<dbReference type="CDD" id="cd00590">
    <property type="entry name" value="RRM_SF"/>
    <property type="match status" value="1"/>
</dbReference>
<dbReference type="Gene3D" id="3.30.70.330">
    <property type="match status" value="1"/>
</dbReference>
<name>A0A0L0VVN3_9BASI</name>
<dbReference type="InterPro" id="IPR012677">
    <property type="entry name" value="Nucleotide-bd_a/b_plait_sf"/>
</dbReference>
<dbReference type="SUPFAM" id="SSF54928">
    <property type="entry name" value="RNA-binding domain, RBD"/>
    <property type="match status" value="1"/>
</dbReference>
<dbReference type="AlphaFoldDB" id="A0A0L0VVN3"/>
<dbReference type="PROSITE" id="PS50102">
    <property type="entry name" value="RRM"/>
    <property type="match status" value="1"/>
</dbReference>
<dbReference type="Proteomes" id="UP000054564">
    <property type="component" value="Unassembled WGS sequence"/>
</dbReference>
<reference evidence="4" key="1">
    <citation type="submission" date="2014-03" db="EMBL/GenBank/DDBJ databases">
        <title>The Genome Sequence of Puccinia striiformis f. sp. tritici PST-78.</title>
        <authorList>
            <consortium name="The Broad Institute Genome Sequencing Platform"/>
            <person name="Cuomo C."/>
            <person name="Hulbert S."/>
            <person name="Chen X."/>
            <person name="Walker B."/>
            <person name="Young S.K."/>
            <person name="Zeng Q."/>
            <person name="Gargeya S."/>
            <person name="Fitzgerald M."/>
            <person name="Haas B."/>
            <person name="Abouelleil A."/>
            <person name="Alvarado L."/>
            <person name="Arachchi H.M."/>
            <person name="Berlin A.M."/>
            <person name="Chapman S.B."/>
            <person name="Goldberg J."/>
            <person name="Griggs A."/>
            <person name="Gujja S."/>
            <person name="Hansen M."/>
            <person name="Howarth C."/>
            <person name="Imamovic A."/>
            <person name="Larimer J."/>
            <person name="McCowan C."/>
            <person name="Montmayeur A."/>
            <person name="Murphy C."/>
            <person name="Neiman D."/>
            <person name="Pearson M."/>
            <person name="Priest M."/>
            <person name="Roberts A."/>
            <person name="Saif S."/>
            <person name="Shea T."/>
            <person name="Sisk P."/>
            <person name="Sykes S."/>
            <person name="Wortman J."/>
            <person name="Nusbaum C."/>
            <person name="Birren B."/>
        </authorList>
    </citation>
    <scope>NUCLEOTIDE SEQUENCE [LARGE SCALE GENOMIC DNA]</scope>
    <source>
        <strain evidence="4">race PST-78</strain>
    </source>
</reference>
<evidence type="ECO:0000259" key="2">
    <source>
        <dbReference type="PROSITE" id="PS50102"/>
    </source>
</evidence>
<feature type="domain" description="RRM" evidence="2">
    <location>
        <begin position="19"/>
        <end position="97"/>
    </location>
</feature>
<keyword evidence="4" id="KW-1185">Reference proteome</keyword>
<evidence type="ECO:0000313" key="3">
    <source>
        <dbReference type="EMBL" id="KNF03257.1"/>
    </source>
</evidence>
<dbReference type="InterPro" id="IPR035979">
    <property type="entry name" value="RBD_domain_sf"/>
</dbReference>
<proteinExistence type="predicted"/>
<comment type="caution">
    <text evidence="3">The sequence shown here is derived from an EMBL/GenBank/DDBJ whole genome shotgun (WGS) entry which is preliminary data.</text>
</comment>
<dbReference type="OrthoDB" id="6159137at2759"/>
<gene>
    <name evidence="3" type="ORF">PSTG_03521</name>
</gene>
<sequence>MSRLVDRITPSGLSLTATTKIRVSHLSPGTSLEDVLLAFGEFGPIRQCILIQRFQDEATITSAIIQFSSVAQAVQAAVTMDGVSADDLNLCVEVIPEKEDEHVCRQNQGGAPSDYNRTLLARLSNNL</sequence>
<dbReference type="GO" id="GO:0003723">
    <property type="term" value="F:RNA binding"/>
    <property type="evidence" value="ECO:0007669"/>
    <property type="project" value="UniProtKB-UniRule"/>
</dbReference>
<dbReference type="EMBL" id="AJIL01000018">
    <property type="protein sequence ID" value="KNF03257.1"/>
    <property type="molecule type" value="Genomic_DNA"/>
</dbReference>
<evidence type="ECO:0000256" key="1">
    <source>
        <dbReference type="PROSITE-ProRule" id="PRU00176"/>
    </source>
</evidence>
<dbReference type="STRING" id="1165861.A0A0L0VVN3"/>
<organism evidence="3 4">
    <name type="scientific">Puccinia striiformis f. sp. tritici PST-78</name>
    <dbReference type="NCBI Taxonomy" id="1165861"/>
    <lineage>
        <taxon>Eukaryota</taxon>
        <taxon>Fungi</taxon>
        <taxon>Dikarya</taxon>
        <taxon>Basidiomycota</taxon>
        <taxon>Pucciniomycotina</taxon>
        <taxon>Pucciniomycetes</taxon>
        <taxon>Pucciniales</taxon>
        <taxon>Pucciniaceae</taxon>
        <taxon>Puccinia</taxon>
    </lineage>
</organism>
<protein>
    <recommendedName>
        <fullName evidence="2">RRM domain-containing protein</fullName>
    </recommendedName>
</protein>
<accession>A0A0L0VVN3</accession>
<keyword evidence="1" id="KW-0694">RNA-binding</keyword>
<dbReference type="Pfam" id="PF00076">
    <property type="entry name" value="RRM_1"/>
    <property type="match status" value="1"/>
</dbReference>